<dbReference type="AlphaFoldDB" id="A0A2L0II59"/>
<evidence type="ECO:0000313" key="2">
    <source>
        <dbReference type="EMBL" id="AUX94258.1"/>
    </source>
</evidence>
<dbReference type="Pfam" id="PF13392">
    <property type="entry name" value="HNH_3"/>
    <property type="match status" value="1"/>
</dbReference>
<name>A0A2L0II59_9GAMM</name>
<evidence type="ECO:0000259" key="1">
    <source>
        <dbReference type="Pfam" id="PF13392"/>
    </source>
</evidence>
<keyword evidence="3" id="KW-1185">Reference proteome</keyword>
<dbReference type="InterPro" id="IPR044930">
    <property type="entry name" value="Homing_endonuclease_His-Me"/>
</dbReference>
<accession>A0A2L0II59</accession>
<dbReference type="KEGG" id="pgz:C2E15_15025"/>
<dbReference type="Proteomes" id="UP000238365">
    <property type="component" value="Chromosome"/>
</dbReference>
<dbReference type="InterPro" id="IPR003615">
    <property type="entry name" value="HNH_nuc"/>
</dbReference>
<protein>
    <submittedName>
        <fullName evidence="2">HNH endonuclease</fullName>
    </submittedName>
</protein>
<evidence type="ECO:0000313" key="3">
    <source>
        <dbReference type="Proteomes" id="UP000238365"/>
    </source>
</evidence>
<dbReference type="InterPro" id="IPR044925">
    <property type="entry name" value="His-Me_finger_sf"/>
</dbReference>
<dbReference type="SUPFAM" id="SSF54060">
    <property type="entry name" value="His-Me finger endonucleases"/>
    <property type="match status" value="1"/>
</dbReference>
<gene>
    <name evidence="2" type="ORF">C2E15_15025</name>
</gene>
<dbReference type="GO" id="GO:0004519">
    <property type="term" value="F:endonuclease activity"/>
    <property type="evidence" value="ECO:0007669"/>
    <property type="project" value="UniProtKB-KW"/>
</dbReference>
<reference evidence="2 3" key="1">
    <citation type="submission" date="2018-01" db="EMBL/GenBank/DDBJ databases">
        <title>Complete and assembled Genome of Pantoea gaviniae DSM22758T.</title>
        <authorList>
            <person name="Stevens M.J.A."/>
            <person name="Zurfluh K."/>
            <person name="Stephan R."/>
        </authorList>
    </citation>
    <scope>NUCLEOTIDE SEQUENCE [LARGE SCALE GENOMIC DNA]</scope>
    <source>
        <strain evidence="2 3">DSM 22758</strain>
    </source>
</reference>
<dbReference type="Gene3D" id="3.90.75.10">
    <property type="entry name" value="Homing Intron 3 (I-ppo) Encoded Endonuclease, Chain A"/>
    <property type="match status" value="1"/>
</dbReference>
<feature type="domain" description="HNH nuclease" evidence="1">
    <location>
        <begin position="41"/>
        <end position="85"/>
    </location>
</feature>
<dbReference type="OrthoDB" id="441807at2"/>
<keyword evidence="2" id="KW-0540">Nuclease</keyword>
<keyword evidence="2" id="KW-0255">Endonuclease</keyword>
<dbReference type="EMBL" id="CP026377">
    <property type="protein sequence ID" value="AUX94258.1"/>
    <property type="molecule type" value="Genomic_DNA"/>
</dbReference>
<sequence>MEKILRRLREKSELMPSGCIEWRGSYVWDGYGQISWNYKKYRVHRLSYELNVGPIPEGHVVRHKCDNPKCINPDHLCTGTISQNNKDCKDRGRNARGERHHGAKLTERQVLEIYHSKLSNIKLAKIYGVTEMTTGRIKRGQLWSHVTKRWGEQNRSAA</sequence>
<keyword evidence="2" id="KW-0378">Hydrolase</keyword>
<dbReference type="RefSeq" id="WP_104958090.1">
    <property type="nucleotide sequence ID" value="NZ_CP026377.1"/>
</dbReference>
<proteinExistence type="predicted"/>
<organism evidence="2 3">
    <name type="scientific">Mixta gaviniae</name>
    <dbReference type="NCBI Taxonomy" id="665914"/>
    <lineage>
        <taxon>Bacteria</taxon>
        <taxon>Pseudomonadati</taxon>
        <taxon>Pseudomonadota</taxon>
        <taxon>Gammaproteobacteria</taxon>
        <taxon>Enterobacterales</taxon>
        <taxon>Erwiniaceae</taxon>
        <taxon>Mixta</taxon>
    </lineage>
</organism>